<keyword evidence="1" id="KW-0472">Membrane</keyword>
<dbReference type="AlphaFoldDB" id="A0A4R9JQT5"/>
<gene>
    <name evidence="2" type="ORF">EHQ59_06475</name>
</gene>
<keyword evidence="1" id="KW-0812">Transmembrane</keyword>
<reference evidence="2" key="1">
    <citation type="journal article" date="2019" name="PLoS Negl. Trop. Dis.">
        <title>Revisiting the worldwide diversity of Leptospira species in the environment.</title>
        <authorList>
            <person name="Vincent A.T."/>
            <person name="Schiettekatte O."/>
            <person name="Bourhy P."/>
            <person name="Veyrier F.J."/>
            <person name="Picardeau M."/>
        </authorList>
    </citation>
    <scope>NUCLEOTIDE SEQUENCE [LARGE SCALE GENOMIC DNA]</scope>
    <source>
        <strain evidence="2">201702454</strain>
    </source>
</reference>
<proteinExistence type="predicted"/>
<evidence type="ECO:0000256" key="1">
    <source>
        <dbReference type="SAM" id="Phobius"/>
    </source>
</evidence>
<protein>
    <recommendedName>
        <fullName evidence="4">Lipoprotein</fullName>
    </recommendedName>
</protein>
<name>A0A4R9JQT5_9LEPT</name>
<sequence length="167" mass="19702">MGKILNSVLITMISFSLILLFGCDKILKNFGIQNREKIEGDWTKIEKEYNGRSDINSYPLSTIRISIKKYETFYKIWYSTGSDSYYEKYQSFVCDNQSCQFVDRLKESSEKITRKLKFKFDTDSSMKIDCLKLSFFWCDNRKINYYLKTGDAESGGIQWFEENFPGD</sequence>
<evidence type="ECO:0000313" key="2">
    <source>
        <dbReference type="EMBL" id="TGL54503.1"/>
    </source>
</evidence>
<dbReference type="Proteomes" id="UP000297609">
    <property type="component" value="Unassembled WGS sequence"/>
</dbReference>
<dbReference type="PROSITE" id="PS51257">
    <property type="entry name" value="PROKAR_LIPOPROTEIN"/>
    <property type="match status" value="1"/>
</dbReference>
<comment type="caution">
    <text evidence="2">The sequence shown here is derived from an EMBL/GenBank/DDBJ whole genome shotgun (WGS) entry which is preliminary data.</text>
</comment>
<dbReference type="EMBL" id="RQGG01000015">
    <property type="protein sequence ID" value="TGL54503.1"/>
    <property type="molecule type" value="Genomic_DNA"/>
</dbReference>
<keyword evidence="1" id="KW-1133">Transmembrane helix</keyword>
<keyword evidence="3" id="KW-1185">Reference proteome</keyword>
<organism evidence="2 3">
    <name type="scientific">Leptospira kemamanensis</name>
    <dbReference type="NCBI Taxonomy" id="2484942"/>
    <lineage>
        <taxon>Bacteria</taxon>
        <taxon>Pseudomonadati</taxon>
        <taxon>Spirochaetota</taxon>
        <taxon>Spirochaetia</taxon>
        <taxon>Leptospirales</taxon>
        <taxon>Leptospiraceae</taxon>
        <taxon>Leptospira</taxon>
    </lineage>
</organism>
<dbReference type="RefSeq" id="WP_135618506.1">
    <property type="nucleotide sequence ID" value="NZ_RQGG01000015.1"/>
</dbReference>
<evidence type="ECO:0000313" key="3">
    <source>
        <dbReference type="Proteomes" id="UP000297609"/>
    </source>
</evidence>
<feature type="transmembrane region" description="Helical" evidence="1">
    <location>
        <begin position="6"/>
        <end position="27"/>
    </location>
</feature>
<accession>A0A4R9JQT5</accession>
<evidence type="ECO:0008006" key="4">
    <source>
        <dbReference type="Google" id="ProtNLM"/>
    </source>
</evidence>